<dbReference type="PANTHER" id="PTHR11909">
    <property type="entry name" value="CASEIN KINASE-RELATED"/>
    <property type="match status" value="1"/>
</dbReference>
<dbReference type="SUPFAM" id="SSF56112">
    <property type="entry name" value="Protein kinase-like (PK-like)"/>
    <property type="match status" value="1"/>
</dbReference>
<dbReference type="Pfam" id="PF00069">
    <property type="entry name" value="Pkinase"/>
    <property type="match status" value="1"/>
</dbReference>
<evidence type="ECO:0000313" key="5">
    <source>
        <dbReference type="Proteomes" id="UP000016923"/>
    </source>
</evidence>
<reference evidence="4 5" key="1">
    <citation type="journal article" date="2013" name="BMC Genomics">
        <title>The genome and transcriptome of the pine saprophyte Ophiostoma piceae, and a comparison with the bark beetle-associated pine pathogen Grosmannia clavigera.</title>
        <authorList>
            <person name="Haridas S."/>
            <person name="Wang Y."/>
            <person name="Lim L."/>
            <person name="Massoumi Alamouti S."/>
            <person name="Jackman S."/>
            <person name="Docking R."/>
            <person name="Robertson G."/>
            <person name="Birol I."/>
            <person name="Bohlmann J."/>
            <person name="Breuil C."/>
        </authorList>
    </citation>
    <scope>NUCLEOTIDE SEQUENCE [LARGE SCALE GENOMIC DNA]</scope>
    <source>
        <strain evidence="4 5">UAMH 11346</strain>
    </source>
</reference>
<gene>
    <name evidence="4" type="ORF">F503_05691</name>
</gene>
<dbReference type="InterPro" id="IPR008271">
    <property type="entry name" value="Ser/Thr_kinase_AS"/>
</dbReference>
<dbReference type="eggNOG" id="KOG1165">
    <property type="taxonomic scope" value="Eukaryota"/>
</dbReference>
<name>S3CES8_OPHP1</name>
<dbReference type="SMART" id="SM00220">
    <property type="entry name" value="S_TKc"/>
    <property type="match status" value="1"/>
</dbReference>
<keyword evidence="5" id="KW-1185">Reference proteome</keyword>
<keyword evidence="4" id="KW-0808">Transferase</keyword>
<dbReference type="EC" id="2.7.11.1" evidence="1"/>
<dbReference type="FunFam" id="1.10.510.10:FF:001123">
    <property type="entry name" value="CK1/CK1/CK1-D protein kinase"/>
    <property type="match status" value="1"/>
</dbReference>
<feature type="domain" description="Protein kinase" evidence="3">
    <location>
        <begin position="78"/>
        <end position="354"/>
    </location>
</feature>
<dbReference type="Proteomes" id="UP000016923">
    <property type="component" value="Unassembled WGS sequence"/>
</dbReference>
<evidence type="ECO:0000256" key="1">
    <source>
        <dbReference type="ARBA" id="ARBA00012513"/>
    </source>
</evidence>
<dbReference type="PROSITE" id="PS00108">
    <property type="entry name" value="PROTEIN_KINASE_ST"/>
    <property type="match status" value="1"/>
</dbReference>
<evidence type="ECO:0000313" key="4">
    <source>
        <dbReference type="EMBL" id="EPE10596.1"/>
    </source>
</evidence>
<evidence type="ECO:0000256" key="2">
    <source>
        <dbReference type="SAM" id="MobiDB-lite"/>
    </source>
</evidence>
<feature type="region of interest" description="Disordered" evidence="2">
    <location>
        <begin position="611"/>
        <end position="633"/>
    </location>
</feature>
<feature type="region of interest" description="Disordered" evidence="2">
    <location>
        <begin position="374"/>
        <end position="471"/>
    </location>
</feature>
<accession>S3CES8</accession>
<dbReference type="GO" id="GO:0005524">
    <property type="term" value="F:ATP binding"/>
    <property type="evidence" value="ECO:0007669"/>
    <property type="project" value="InterPro"/>
</dbReference>
<sequence>MAAANWDLSPGAGSQQATEKDMTLYAGSLKALEELADTLPGFMTRLKSKADLDARQRVLAQSGGSIEQTGSGGEQVQLRVSERVGEGTFCVVYKAELLPKSPGETQTRQVAAKFELRKTDSTQLRNEFRMYKKFQTCPGVANIYSFGEMDFHKVLVMDLLGPSLESYFQDCGRHFSVKTVCMLAIQMIARVQAIHEHDLIYRDIKPENFLMGLPSTPNADMVHLIDYGMAKVFRDSETNKHIPYGEAQSLSGTARYMSINAHRRCTQSRRDDLEALGHVFLYFLRGNLPWQGVKAPQNEQRYDQMCEKKQATSIEDLCKGFPPEFAEYLTYTRSLTFDGDPDYDYLCSLFTKTLDAQGAVNDNVYDWSKATPKEDATPVLKPSPISPVTAITPPKSEPRLPPAADQPINVPEPAIKPDGLAEAARPVTPQHAANRPQTGIIPPASPPGAKRGRSEFVSELRPPTRSRPKKSIRTFYDSEAQRTLVTLYRDVMAKRYAFHRAVKQSRTGVGSATIAAAAATAALIARTNTVPGSYTRARAPMRAMGPAVISQSFSDSLDKTLAKVINELEEMSDKLLQDGDWSGAPRVQAWLEEADTATRKETQRLRLEMEEEKKKIEQRKEEDLAAHPGEDARILQQGQLPSSSTTAQPTAYLYPSSLRQASERYGQRPGGRVLIDVDQVIPLEVDDQPSTRGTQIDMTSLDTLEVDENPEEEDYGLTEMNLRARYGGRRGTGYAMEGFAQHRQTVAADYLAAAPAPAAPVVSAIAAAASGGSALDAVGRSTTHSPNISVDVQIPVSTVPDIEPTVASAPAPLVLAVPASASVSAPFPTVGSSPAVTHPADADAFPIPDIQRASPSAAVRTGINELSIAADPIDVDGRLDADIGDSDDDEPMELVYRTASGTRKVMRVPHHS</sequence>
<evidence type="ECO:0000259" key="3">
    <source>
        <dbReference type="PROSITE" id="PS50011"/>
    </source>
</evidence>
<dbReference type="OrthoDB" id="5241395at2759"/>
<dbReference type="PROSITE" id="PS50011">
    <property type="entry name" value="PROTEIN_KINASE_DOM"/>
    <property type="match status" value="1"/>
</dbReference>
<dbReference type="STRING" id="1262450.S3CES8"/>
<dbReference type="EMBL" id="KE148146">
    <property type="protein sequence ID" value="EPE10596.1"/>
    <property type="molecule type" value="Genomic_DNA"/>
</dbReference>
<dbReference type="HOGENOM" id="CLU_014698_0_0_1"/>
<organism evidence="4 5">
    <name type="scientific">Ophiostoma piceae (strain UAMH 11346)</name>
    <name type="common">Sap stain fungus</name>
    <dbReference type="NCBI Taxonomy" id="1262450"/>
    <lineage>
        <taxon>Eukaryota</taxon>
        <taxon>Fungi</taxon>
        <taxon>Dikarya</taxon>
        <taxon>Ascomycota</taxon>
        <taxon>Pezizomycotina</taxon>
        <taxon>Sordariomycetes</taxon>
        <taxon>Sordariomycetidae</taxon>
        <taxon>Ophiostomatales</taxon>
        <taxon>Ophiostomataceae</taxon>
        <taxon>Ophiostoma</taxon>
    </lineage>
</organism>
<dbReference type="VEuPathDB" id="FungiDB:F503_05691"/>
<dbReference type="Gene3D" id="1.10.510.10">
    <property type="entry name" value="Transferase(Phosphotransferase) domain 1"/>
    <property type="match status" value="1"/>
</dbReference>
<proteinExistence type="predicted"/>
<dbReference type="InterPro" id="IPR000719">
    <property type="entry name" value="Prot_kinase_dom"/>
</dbReference>
<dbReference type="InterPro" id="IPR011009">
    <property type="entry name" value="Kinase-like_dom_sf"/>
</dbReference>
<protein>
    <recommendedName>
        <fullName evidence="1">non-specific serine/threonine protein kinase</fullName>
        <ecNumber evidence="1">2.7.11.1</ecNumber>
    </recommendedName>
</protein>
<keyword evidence="4" id="KW-0418">Kinase</keyword>
<dbReference type="AlphaFoldDB" id="S3CES8"/>
<dbReference type="GO" id="GO:0004674">
    <property type="term" value="F:protein serine/threonine kinase activity"/>
    <property type="evidence" value="ECO:0007669"/>
    <property type="project" value="UniProtKB-EC"/>
</dbReference>
<dbReference type="InterPro" id="IPR050235">
    <property type="entry name" value="CK1_Ser-Thr_kinase"/>
</dbReference>